<keyword evidence="2" id="KW-1185">Reference proteome</keyword>
<accession>A0A6A6AUH1</accession>
<dbReference type="Proteomes" id="UP000799438">
    <property type="component" value="Unassembled WGS sequence"/>
</dbReference>
<dbReference type="RefSeq" id="XP_033391380.1">
    <property type="nucleotide sequence ID" value="XM_033542712.1"/>
</dbReference>
<evidence type="ECO:0000313" key="1">
    <source>
        <dbReference type="EMBL" id="KAF2135662.1"/>
    </source>
</evidence>
<dbReference type="EMBL" id="ML995560">
    <property type="protein sequence ID" value="KAF2135662.1"/>
    <property type="molecule type" value="Genomic_DNA"/>
</dbReference>
<dbReference type="OrthoDB" id="5138463at2759"/>
<protein>
    <submittedName>
        <fullName evidence="1">Uncharacterized protein</fullName>
    </submittedName>
</protein>
<gene>
    <name evidence="1" type="ORF">K452DRAFT_303372</name>
</gene>
<name>A0A6A6AUH1_9PEZI</name>
<sequence>MAYTGPCYNQASPHSHVGNHCYCDGDGLCYTNGPNTEPCDHPGDKLPECPYPA</sequence>
<dbReference type="GeneID" id="54300209"/>
<dbReference type="AlphaFoldDB" id="A0A6A6AUH1"/>
<organism evidence="1 2">
    <name type="scientific">Aplosporella prunicola CBS 121167</name>
    <dbReference type="NCBI Taxonomy" id="1176127"/>
    <lineage>
        <taxon>Eukaryota</taxon>
        <taxon>Fungi</taxon>
        <taxon>Dikarya</taxon>
        <taxon>Ascomycota</taxon>
        <taxon>Pezizomycotina</taxon>
        <taxon>Dothideomycetes</taxon>
        <taxon>Dothideomycetes incertae sedis</taxon>
        <taxon>Botryosphaeriales</taxon>
        <taxon>Aplosporellaceae</taxon>
        <taxon>Aplosporella</taxon>
    </lineage>
</organism>
<evidence type="ECO:0000313" key="2">
    <source>
        <dbReference type="Proteomes" id="UP000799438"/>
    </source>
</evidence>
<proteinExistence type="predicted"/>
<reference evidence="1" key="1">
    <citation type="journal article" date="2020" name="Stud. Mycol.">
        <title>101 Dothideomycetes genomes: a test case for predicting lifestyles and emergence of pathogens.</title>
        <authorList>
            <person name="Haridas S."/>
            <person name="Albert R."/>
            <person name="Binder M."/>
            <person name="Bloem J."/>
            <person name="Labutti K."/>
            <person name="Salamov A."/>
            <person name="Andreopoulos B."/>
            <person name="Baker S."/>
            <person name="Barry K."/>
            <person name="Bills G."/>
            <person name="Bluhm B."/>
            <person name="Cannon C."/>
            <person name="Castanera R."/>
            <person name="Culley D."/>
            <person name="Daum C."/>
            <person name="Ezra D."/>
            <person name="Gonzalez J."/>
            <person name="Henrissat B."/>
            <person name="Kuo A."/>
            <person name="Liang C."/>
            <person name="Lipzen A."/>
            <person name="Lutzoni F."/>
            <person name="Magnuson J."/>
            <person name="Mondo S."/>
            <person name="Nolan M."/>
            <person name="Ohm R."/>
            <person name="Pangilinan J."/>
            <person name="Park H.-J."/>
            <person name="Ramirez L."/>
            <person name="Alfaro M."/>
            <person name="Sun H."/>
            <person name="Tritt A."/>
            <person name="Yoshinaga Y."/>
            <person name="Zwiers L.-H."/>
            <person name="Turgeon B."/>
            <person name="Goodwin S."/>
            <person name="Spatafora J."/>
            <person name="Crous P."/>
            <person name="Grigoriev I."/>
        </authorList>
    </citation>
    <scope>NUCLEOTIDE SEQUENCE</scope>
    <source>
        <strain evidence="1">CBS 121167</strain>
    </source>
</reference>